<keyword evidence="1 3" id="KW-0378">Hydrolase</keyword>
<dbReference type="OrthoDB" id="9812774at2"/>
<dbReference type="PATRIC" id="fig|1029756.8.peg.1324"/>
<reference evidence="3 4" key="1">
    <citation type="journal article" date="2014" name="Genome Announc.">
        <title>Complete Genome Sequence of Hyphomicrobium nitrativorans Strain NL23, a Denitrifying Bacterium Isolated from Biofilm of a Methanol-Fed Denitrification System Treating Seawater at the Montreal Biodome.</title>
        <authorList>
            <person name="Martineau C."/>
            <person name="Villeneuve C."/>
            <person name="Mauffrey F."/>
            <person name="Villemur R."/>
        </authorList>
    </citation>
    <scope>NUCLEOTIDE SEQUENCE [LARGE SCALE GENOMIC DNA]</scope>
    <source>
        <strain evidence="3">NL23</strain>
    </source>
</reference>
<gene>
    <name evidence="3" type="ORF">W911_06325</name>
</gene>
<dbReference type="InterPro" id="IPR000639">
    <property type="entry name" value="Epox_hydrolase-like"/>
</dbReference>
<keyword evidence="4" id="KW-1185">Reference proteome</keyword>
<dbReference type="InterPro" id="IPR000073">
    <property type="entry name" value="AB_hydrolase_1"/>
</dbReference>
<dbReference type="Proteomes" id="UP000018542">
    <property type="component" value="Chromosome"/>
</dbReference>
<evidence type="ECO:0000313" key="3">
    <source>
        <dbReference type="EMBL" id="AHB48087.1"/>
    </source>
</evidence>
<dbReference type="SUPFAM" id="SSF53474">
    <property type="entry name" value="alpha/beta-Hydrolases"/>
    <property type="match status" value="1"/>
</dbReference>
<accession>V5SC75</accession>
<proteinExistence type="predicted"/>
<dbReference type="EMBL" id="CP006912">
    <property type="protein sequence ID" value="AHB48087.1"/>
    <property type="molecule type" value="Genomic_DNA"/>
</dbReference>
<dbReference type="PANTHER" id="PTHR43329">
    <property type="entry name" value="EPOXIDE HYDROLASE"/>
    <property type="match status" value="1"/>
</dbReference>
<name>V5SC75_9HYPH</name>
<protein>
    <submittedName>
        <fullName evidence="3">Alpha/beta hydrolase</fullName>
    </submittedName>
</protein>
<evidence type="ECO:0000313" key="4">
    <source>
        <dbReference type="Proteomes" id="UP000018542"/>
    </source>
</evidence>
<dbReference type="InterPro" id="IPR029058">
    <property type="entry name" value="AB_hydrolase_fold"/>
</dbReference>
<dbReference type="Gene3D" id="3.40.50.1820">
    <property type="entry name" value="alpha/beta hydrolase"/>
    <property type="match status" value="1"/>
</dbReference>
<dbReference type="RefSeq" id="WP_023786660.1">
    <property type="nucleotide sequence ID" value="NC_022997.1"/>
</dbReference>
<evidence type="ECO:0000259" key="2">
    <source>
        <dbReference type="Pfam" id="PF00561"/>
    </source>
</evidence>
<dbReference type="Pfam" id="PF00561">
    <property type="entry name" value="Abhydrolase_1"/>
    <property type="match status" value="1"/>
</dbReference>
<dbReference type="STRING" id="1029756.W911_06325"/>
<feature type="domain" description="AB hydrolase-1" evidence="2">
    <location>
        <begin position="27"/>
        <end position="281"/>
    </location>
</feature>
<dbReference type="GO" id="GO:0016787">
    <property type="term" value="F:hydrolase activity"/>
    <property type="evidence" value="ECO:0007669"/>
    <property type="project" value="UniProtKB-KW"/>
</dbReference>
<dbReference type="PRINTS" id="PR00412">
    <property type="entry name" value="EPOXHYDRLASE"/>
</dbReference>
<sequence>MFEGFTSHTIPVGNGIEIAAYVGGEGPPLLLLHGYPQTRACWRKIAGPLAKKFTVVAADLRGYGESCKPPGGGNHETYSKRAMAADQVALMRALGFPRFRLVGHDRGARVAHRLALDRADAVERLALLDICPTDTMYAATDKAFATAYYHWFFLIQPADFPERMIVNNTHRYIRHTIASWCHTDGAFDERILRHYVESFFDPMAVHATCEDYRAGATIDLAHDAESDAAGRKLTMPLLVLWGERGIVGKTFDVLAEWRKKSAAEVTGRALDCGHFLPEEAPEETLEALLSFL</sequence>
<organism evidence="3 4">
    <name type="scientific">Hyphomicrobium nitrativorans NL23</name>
    <dbReference type="NCBI Taxonomy" id="1029756"/>
    <lineage>
        <taxon>Bacteria</taxon>
        <taxon>Pseudomonadati</taxon>
        <taxon>Pseudomonadota</taxon>
        <taxon>Alphaproteobacteria</taxon>
        <taxon>Hyphomicrobiales</taxon>
        <taxon>Hyphomicrobiaceae</taxon>
        <taxon>Hyphomicrobium</taxon>
    </lineage>
</organism>
<evidence type="ECO:0000256" key="1">
    <source>
        <dbReference type="ARBA" id="ARBA00022801"/>
    </source>
</evidence>
<dbReference type="AlphaFoldDB" id="V5SC75"/>
<dbReference type="HOGENOM" id="CLU_020336_7_1_5"/>
<dbReference type="KEGG" id="hni:W911_06325"/>